<keyword evidence="6" id="KW-0479">Metal-binding</keyword>
<dbReference type="GO" id="GO:0007229">
    <property type="term" value="P:integrin-mediated signaling pathway"/>
    <property type="evidence" value="ECO:0007669"/>
    <property type="project" value="UniProtKB-KW"/>
</dbReference>
<comment type="subcellular location">
    <subcellularLocation>
        <location evidence="1 17">Cell membrane</location>
        <topology evidence="1 17">Single-pass type I membrane protein</topology>
    </subcellularLocation>
</comment>
<dbReference type="PANTHER" id="PTHR10082">
    <property type="entry name" value="INTEGRIN BETA SUBUNIT"/>
    <property type="match status" value="1"/>
</dbReference>
<keyword evidence="12 18" id="KW-1133">Transmembrane helix</keyword>
<dbReference type="Gene3D" id="2.60.40.1510">
    <property type="entry name" value="ntegrin, alpha v. Chain A, domain 3"/>
    <property type="match status" value="1"/>
</dbReference>
<dbReference type="AlphaFoldDB" id="A0A915M8Q3"/>
<dbReference type="SUPFAM" id="SSF69179">
    <property type="entry name" value="Integrin domains"/>
    <property type="match status" value="1"/>
</dbReference>
<evidence type="ECO:0000256" key="8">
    <source>
        <dbReference type="ARBA" id="ARBA00022737"/>
    </source>
</evidence>
<dbReference type="FunFam" id="2.10.25.10:FF:000304">
    <property type="entry name" value="Integrin beta"/>
    <property type="match status" value="1"/>
</dbReference>
<sequence length="627" mass="70661">MFMLCIIHALVVTKFVVNFDRWYIYRFATEGEILPSEPGFPCYSLPHENYTCSGCIQLHDTCAWCMDESFNNLAQYSRCDSSQTLAEHGCAQEYIVDPKSTLRTVRDESFNEEVEDGQPTVQLRPQHVEIYYLMDLSYSMKDDKEKLSQLGDLLADRMRSITKNFRLGFGSFIDKKVMPFVDPRKEKQESPCSEGEILQKEVDRAQISGNLDAPEGGFDAVMQAITCNDSIGWRERSRKMIVFSTDAGFHFAGDGRLAGIVTPNDGECHLDADGYYTVNVIFAVTQPNQKLYLQLVDALPDVSTAVGVLANDSSNIVTLIEEEYGRIAEKIIMVDDANPSMGLKLSYRSKCIDGRTLIDTNVCDGVKVGDEVEFEVTLEALHCVPQRDFELHIGPSGMEEVLLLDVHVICDCDCEREIIHNAPECNYHGDLVCGICQCAEGYVGTHCECESGGESAIALEAKCKATNDSLTCPSKCVEYKPCVMCQQWHTGPYNETKCEECPFVVIPVEELPKLNVSDSDSWNECQFVDPTDDCTFYFLYYYDGVDNLTVWVQEHKDCPAPLPVLVVVLIVIAGIVLLGLLLLLLWKLLTVLYDRREFAHFEKIVCTAPIRWLFLWQHLDLNGFLII</sequence>
<proteinExistence type="inferred from homology"/>
<dbReference type="Gene3D" id="2.10.25.10">
    <property type="entry name" value="Laminin"/>
    <property type="match status" value="1"/>
</dbReference>
<dbReference type="InterPro" id="IPR036349">
    <property type="entry name" value="Integrin_bsu_tail_dom_sf"/>
</dbReference>
<dbReference type="GO" id="GO:0046872">
    <property type="term" value="F:metal ion binding"/>
    <property type="evidence" value="ECO:0007669"/>
    <property type="project" value="UniProtKB-KW"/>
</dbReference>
<keyword evidence="14 18" id="KW-0472">Membrane</keyword>
<keyword evidence="11 17" id="KW-0130">Cell adhesion</keyword>
<dbReference type="WBParaSite" id="scaffold343_cov157.g841">
    <property type="protein sequence ID" value="scaffold343_cov157.g841"/>
    <property type="gene ID" value="scaffold343_cov157.g841"/>
</dbReference>
<evidence type="ECO:0000256" key="9">
    <source>
        <dbReference type="ARBA" id="ARBA00022837"/>
    </source>
</evidence>
<dbReference type="GO" id="GO:0009986">
    <property type="term" value="C:cell surface"/>
    <property type="evidence" value="ECO:0007669"/>
    <property type="project" value="TreeGrafter"/>
</dbReference>
<evidence type="ECO:0000256" key="5">
    <source>
        <dbReference type="ARBA" id="ARBA00022692"/>
    </source>
</evidence>
<dbReference type="InterPro" id="IPR032695">
    <property type="entry name" value="Integrin_dom_sf"/>
</dbReference>
<dbReference type="GO" id="GO:0033627">
    <property type="term" value="P:cell adhesion mediated by integrin"/>
    <property type="evidence" value="ECO:0007669"/>
    <property type="project" value="TreeGrafter"/>
</dbReference>
<evidence type="ECO:0000259" key="20">
    <source>
        <dbReference type="SMART" id="SM00187"/>
    </source>
</evidence>
<evidence type="ECO:0000256" key="15">
    <source>
        <dbReference type="ARBA" id="ARBA00023157"/>
    </source>
</evidence>
<feature type="chain" id="PRO_5037134622" description="Integrin beta" evidence="19">
    <location>
        <begin position="19"/>
        <end position="627"/>
    </location>
</feature>
<keyword evidence="9" id="KW-0106">Calcium</keyword>
<evidence type="ECO:0000256" key="4">
    <source>
        <dbReference type="ARBA" id="ARBA00022536"/>
    </source>
</evidence>
<evidence type="ECO:0000313" key="23">
    <source>
        <dbReference type="WBParaSite" id="scaffold343_cov157.g841"/>
    </source>
</evidence>
<dbReference type="Gene3D" id="3.30.1680.10">
    <property type="entry name" value="ligand-binding face of the semaphorins, domain 2"/>
    <property type="match status" value="1"/>
</dbReference>
<dbReference type="SMART" id="SM01242">
    <property type="entry name" value="Integrin_B_tail"/>
    <property type="match status" value="1"/>
</dbReference>
<dbReference type="SMART" id="SM00187">
    <property type="entry name" value="INB"/>
    <property type="match status" value="1"/>
</dbReference>
<dbReference type="InterPro" id="IPR002369">
    <property type="entry name" value="Integrin_bsu_VWA"/>
</dbReference>
<evidence type="ECO:0000259" key="21">
    <source>
        <dbReference type="SMART" id="SM01242"/>
    </source>
</evidence>
<dbReference type="Gene3D" id="4.10.1240.30">
    <property type="match status" value="1"/>
</dbReference>
<dbReference type="InterPro" id="IPR012896">
    <property type="entry name" value="Integrin_bsu_tail"/>
</dbReference>
<keyword evidence="15" id="KW-1015">Disulfide bond</keyword>
<evidence type="ECO:0000256" key="18">
    <source>
        <dbReference type="SAM" id="Phobius"/>
    </source>
</evidence>
<dbReference type="PRINTS" id="PR01186">
    <property type="entry name" value="INTEGRINB"/>
</dbReference>
<evidence type="ECO:0000256" key="17">
    <source>
        <dbReference type="RuleBase" id="RU000633"/>
    </source>
</evidence>
<accession>A0A915M8Q3</accession>
<evidence type="ECO:0000256" key="14">
    <source>
        <dbReference type="ARBA" id="ARBA00023136"/>
    </source>
</evidence>
<name>A0A915M8Q3_MELJA</name>
<evidence type="ECO:0000256" key="16">
    <source>
        <dbReference type="ARBA" id="ARBA00023180"/>
    </source>
</evidence>
<dbReference type="Pfam" id="PF18372">
    <property type="entry name" value="I-EGF_1"/>
    <property type="match status" value="1"/>
</dbReference>
<dbReference type="Pfam" id="PF00362">
    <property type="entry name" value="Integrin_beta"/>
    <property type="match status" value="1"/>
</dbReference>
<feature type="signal peptide" evidence="19">
    <location>
        <begin position="1"/>
        <end position="18"/>
    </location>
</feature>
<dbReference type="InterPro" id="IPR040622">
    <property type="entry name" value="EGF_integrin_1"/>
</dbReference>
<evidence type="ECO:0000256" key="2">
    <source>
        <dbReference type="ARBA" id="ARBA00007449"/>
    </source>
</evidence>
<dbReference type="InterPro" id="IPR015812">
    <property type="entry name" value="Integrin_bsu"/>
</dbReference>
<evidence type="ECO:0000256" key="1">
    <source>
        <dbReference type="ARBA" id="ARBA00004251"/>
    </source>
</evidence>
<keyword evidence="5 17" id="KW-0812">Transmembrane</keyword>
<keyword evidence="10" id="KW-0460">Magnesium</keyword>
<dbReference type="GO" id="GO:0007160">
    <property type="term" value="P:cell-matrix adhesion"/>
    <property type="evidence" value="ECO:0007669"/>
    <property type="project" value="TreeGrafter"/>
</dbReference>
<keyword evidence="8" id="KW-0677">Repeat</keyword>
<keyword evidence="13 17" id="KW-0401">Integrin</keyword>
<reference evidence="23" key="1">
    <citation type="submission" date="2022-11" db="UniProtKB">
        <authorList>
            <consortium name="WormBaseParasite"/>
        </authorList>
    </citation>
    <scope>IDENTIFICATION</scope>
</reference>
<dbReference type="SUPFAM" id="SSF103575">
    <property type="entry name" value="Plexin repeat"/>
    <property type="match status" value="1"/>
</dbReference>
<evidence type="ECO:0000313" key="22">
    <source>
        <dbReference type="Proteomes" id="UP000887561"/>
    </source>
</evidence>
<dbReference type="InterPro" id="IPR033760">
    <property type="entry name" value="Integrin_beta_N"/>
</dbReference>
<dbReference type="Gene3D" id="1.20.5.100">
    <property type="entry name" value="Cytochrome c1, transmembrane anchor, C-terminal"/>
    <property type="match status" value="1"/>
</dbReference>
<keyword evidence="7 19" id="KW-0732">Signal</keyword>
<dbReference type="Gene3D" id="3.40.50.410">
    <property type="entry name" value="von Willebrand factor, type A domain"/>
    <property type="match status" value="1"/>
</dbReference>
<evidence type="ECO:0000256" key="10">
    <source>
        <dbReference type="ARBA" id="ARBA00022842"/>
    </source>
</evidence>
<evidence type="ECO:0000256" key="12">
    <source>
        <dbReference type="ARBA" id="ARBA00022989"/>
    </source>
</evidence>
<dbReference type="SUPFAM" id="SSF53300">
    <property type="entry name" value="vWA-like"/>
    <property type="match status" value="1"/>
</dbReference>
<keyword evidence="4" id="KW-0245">EGF-like domain</keyword>
<feature type="domain" description="Integrin beta subunit tail" evidence="21">
    <location>
        <begin position="476"/>
        <end position="563"/>
    </location>
</feature>
<feature type="transmembrane region" description="Helical" evidence="18">
    <location>
        <begin position="562"/>
        <end position="586"/>
    </location>
</feature>
<dbReference type="Pfam" id="PF17205">
    <property type="entry name" value="PSI_integrin"/>
    <property type="match status" value="1"/>
</dbReference>
<organism evidence="22 23">
    <name type="scientific">Meloidogyne javanica</name>
    <name type="common">Root-knot nematode worm</name>
    <dbReference type="NCBI Taxonomy" id="6303"/>
    <lineage>
        <taxon>Eukaryota</taxon>
        <taxon>Metazoa</taxon>
        <taxon>Ecdysozoa</taxon>
        <taxon>Nematoda</taxon>
        <taxon>Chromadorea</taxon>
        <taxon>Rhabditida</taxon>
        <taxon>Tylenchina</taxon>
        <taxon>Tylenchomorpha</taxon>
        <taxon>Tylenchoidea</taxon>
        <taxon>Meloidogynidae</taxon>
        <taxon>Meloidogyninae</taxon>
        <taxon>Meloidogyne</taxon>
        <taxon>Meloidogyne incognita group</taxon>
    </lineage>
</organism>
<feature type="domain" description="Integrin beta subunit VWA" evidence="20">
    <location>
        <begin position="51"/>
        <end position="412"/>
    </location>
</feature>
<dbReference type="GO" id="GO:0005925">
    <property type="term" value="C:focal adhesion"/>
    <property type="evidence" value="ECO:0007669"/>
    <property type="project" value="TreeGrafter"/>
</dbReference>
<dbReference type="Pfam" id="PF07965">
    <property type="entry name" value="Integrin_B_tail"/>
    <property type="match status" value="1"/>
</dbReference>
<dbReference type="GO" id="GO:0005178">
    <property type="term" value="F:integrin binding"/>
    <property type="evidence" value="ECO:0007669"/>
    <property type="project" value="TreeGrafter"/>
</dbReference>
<dbReference type="GO" id="GO:0016477">
    <property type="term" value="P:cell migration"/>
    <property type="evidence" value="ECO:0007669"/>
    <property type="project" value="TreeGrafter"/>
</dbReference>
<evidence type="ECO:0000256" key="11">
    <source>
        <dbReference type="ARBA" id="ARBA00022889"/>
    </source>
</evidence>
<dbReference type="Proteomes" id="UP000887561">
    <property type="component" value="Unplaced"/>
</dbReference>
<keyword evidence="22" id="KW-1185">Reference proteome</keyword>
<dbReference type="InterPro" id="IPR036465">
    <property type="entry name" value="vWFA_dom_sf"/>
</dbReference>
<evidence type="ECO:0000256" key="3">
    <source>
        <dbReference type="ARBA" id="ARBA00022475"/>
    </source>
</evidence>
<keyword evidence="16" id="KW-0325">Glycoprotein</keyword>
<keyword evidence="3" id="KW-1003">Cell membrane</keyword>
<evidence type="ECO:0000256" key="13">
    <source>
        <dbReference type="ARBA" id="ARBA00023037"/>
    </source>
</evidence>
<evidence type="ECO:0000256" key="6">
    <source>
        <dbReference type="ARBA" id="ARBA00022723"/>
    </source>
</evidence>
<evidence type="ECO:0000256" key="7">
    <source>
        <dbReference type="ARBA" id="ARBA00022729"/>
    </source>
</evidence>
<dbReference type="GO" id="GO:0098609">
    <property type="term" value="P:cell-cell adhesion"/>
    <property type="evidence" value="ECO:0007669"/>
    <property type="project" value="TreeGrafter"/>
</dbReference>
<dbReference type="PANTHER" id="PTHR10082:SF60">
    <property type="entry name" value="INTEGRIN BETA-PS"/>
    <property type="match status" value="1"/>
</dbReference>
<protein>
    <recommendedName>
        <fullName evidence="17">Integrin beta</fullName>
    </recommendedName>
</protein>
<evidence type="ECO:0000256" key="19">
    <source>
        <dbReference type="SAM" id="SignalP"/>
    </source>
</evidence>
<dbReference type="SUPFAM" id="SSF69687">
    <property type="entry name" value="Integrin beta tail domain"/>
    <property type="match status" value="1"/>
</dbReference>
<comment type="similarity">
    <text evidence="2 17">Belongs to the integrin beta chain family.</text>
</comment>
<dbReference type="GO" id="GO:0008305">
    <property type="term" value="C:integrin complex"/>
    <property type="evidence" value="ECO:0007669"/>
    <property type="project" value="TreeGrafter"/>
</dbReference>